<name>A0AAD1ZX29_9LAMI</name>
<sequence>MGVFKFFQELKAHASHKRLFKAVMIENADVLPKASPLIKSIETVQGDGGVGSIKKTIFSDGKYMKNRIDHLDPENCVGKLTLVGGDLIGDKIESISYEVKFEDSKDGGCVVKISAEYHTKGDVVLKEEDVKESKEQSTGLYKAYADYLNANPHVCA</sequence>
<dbReference type="Pfam" id="PF00407">
    <property type="entry name" value="Bet_v_1"/>
    <property type="match status" value="1"/>
</dbReference>
<dbReference type="CDD" id="cd07816">
    <property type="entry name" value="Bet_v1-like"/>
    <property type="match status" value="1"/>
</dbReference>
<dbReference type="PROSITE" id="PS00451">
    <property type="entry name" value="PATHOGENESIS_BETVI"/>
    <property type="match status" value="1"/>
</dbReference>
<dbReference type="PANTHER" id="PTHR31213:SF157">
    <property type="entry name" value="MAJOR ALLERGEN MAL D 1-LIKE"/>
    <property type="match status" value="1"/>
</dbReference>
<evidence type="ECO:0000313" key="5">
    <source>
        <dbReference type="Proteomes" id="UP000834106"/>
    </source>
</evidence>
<accession>A0AAD1ZX29</accession>
<evidence type="ECO:0000313" key="4">
    <source>
        <dbReference type="EMBL" id="CAI9776046.1"/>
    </source>
</evidence>
<dbReference type="GO" id="GO:0010427">
    <property type="term" value="F:abscisic acid binding"/>
    <property type="evidence" value="ECO:0007669"/>
    <property type="project" value="InterPro"/>
</dbReference>
<dbReference type="GO" id="GO:0005634">
    <property type="term" value="C:nucleus"/>
    <property type="evidence" value="ECO:0007669"/>
    <property type="project" value="TreeGrafter"/>
</dbReference>
<protein>
    <recommendedName>
        <fullName evidence="3">Bet v I/Major latex protein domain-containing protein</fullName>
    </recommendedName>
</protein>
<dbReference type="GO" id="GO:0004864">
    <property type="term" value="F:protein phosphatase inhibitor activity"/>
    <property type="evidence" value="ECO:0007669"/>
    <property type="project" value="InterPro"/>
</dbReference>
<dbReference type="Proteomes" id="UP000834106">
    <property type="component" value="Chromosome 14"/>
</dbReference>
<reference evidence="4" key="1">
    <citation type="submission" date="2023-05" db="EMBL/GenBank/DDBJ databases">
        <authorList>
            <person name="Huff M."/>
        </authorList>
    </citation>
    <scope>NUCLEOTIDE SEQUENCE</scope>
</reference>
<dbReference type="PANTHER" id="PTHR31213">
    <property type="entry name" value="OS08G0374000 PROTEIN-RELATED"/>
    <property type="match status" value="1"/>
</dbReference>
<dbReference type="GO" id="GO:0005737">
    <property type="term" value="C:cytoplasm"/>
    <property type="evidence" value="ECO:0007669"/>
    <property type="project" value="TreeGrafter"/>
</dbReference>
<gene>
    <name evidence="4" type="ORF">FPE_LOCUS23476</name>
</gene>
<proteinExistence type="inferred from homology"/>
<keyword evidence="2" id="KW-0611">Plant defense</keyword>
<dbReference type="InterPro" id="IPR050279">
    <property type="entry name" value="Plant_def-hormone_signal"/>
</dbReference>
<evidence type="ECO:0000259" key="3">
    <source>
        <dbReference type="Pfam" id="PF00407"/>
    </source>
</evidence>
<evidence type="ECO:0000256" key="1">
    <source>
        <dbReference type="ARBA" id="ARBA00009744"/>
    </source>
</evidence>
<keyword evidence="5" id="KW-1185">Reference proteome</keyword>
<dbReference type="Gene3D" id="3.30.530.20">
    <property type="match status" value="1"/>
</dbReference>
<keyword evidence="2" id="KW-0568">Pathogenesis-related protein</keyword>
<dbReference type="GO" id="GO:0006952">
    <property type="term" value="P:defense response"/>
    <property type="evidence" value="ECO:0007669"/>
    <property type="project" value="UniProtKB-KW"/>
</dbReference>
<feature type="domain" description="Bet v I/Major latex protein" evidence="3">
    <location>
        <begin position="1"/>
        <end position="135"/>
    </location>
</feature>
<dbReference type="SUPFAM" id="SSF55961">
    <property type="entry name" value="Bet v1-like"/>
    <property type="match status" value="1"/>
</dbReference>
<dbReference type="EMBL" id="OU503049">
    <property type="protein sequence ID" value="CAI9776046.1"/>
    <property type="molecule type" value="Genomic_DNA"/>
</dbReference>
<dbReference type="InterPro" id="IPR023393">
    <property type="entry name" value="START-like_dom_sf"/>
</dbReference>
<dbReference type="GO" id="GO:0009738">
    <property type="term" value="P:abscisic acid-activated signaling pathway"/>
    <property type="evidence" value="ECO:0007669"/>
    <property type="project" value="InterPro"/>
</dbReference>
<dbReference type="InterPro" id="IPR024949">
    <property type="entry name" value="Bet_v_I_allergen"/>
</dbReference>
<dbReference type="FunFam" id="3.30.530.20:FF:000007">
    <property type="entry name" value="Major pollen allergen Bet v 1-A"/>
    <property type="match status" value="1"/>
</dbReference>
<dbReference type="PRINTS" id="PR00634">
    <property type="entry name" value="BETALLERGEN"/>
</dbReference>
<organism evidence="4 5">
    <name type="scientific">Fraxinus pennsylvanica</name>
    <dbReference type="NCBI Taxonomy" id="56036"/>
    <lineage>
        <taxon>Eukaryota</taxon>
        <taxon>Viridiplantae</taxon>
        <taxon>Streptophyta</taxon>
        <taxon>Embryophyta</taxon>
        <taxon>Tracheophyta</taxon>
        <taxon>Spermatophyta</taxon>
        <taxon>Magnoliopsida</taxon>
        <taxon>eudicotyledons</taxon>
        <taxon>Gunneridae</taxon>
        <taxon>Pentapetalae</taxon>
        <taxon>asterids</taxon>
        <taxon>lamiids</taxon>
        <taxon>Lamiales</taxon>
        <taxon>Oleaceae</taxon>
        <taxon>Oleeae</taxon>
        <taxon>Fraxinus</taxon>
    </lineage>
</organism>
<dbReference type="AlphaFoldDB" id="A0AAD1ZX29"/>
<evidence type="ECO:0000256" key="2">
    <source>
        <dbReference type="RuleBase" id="RU000409"/>
    </source>
</evidence>
<dbReference type="InterPro" id="IPR000916">
    <property type="entry name" value="Bet_v_I/MLP"/>
</dbReference>
<dbReference type="GO" id="GO:0038023">
    <property type="term" value="F:signaling receptor activity"/>
    <property type="evidence" value="ECO:0007669"/>
    <property type="project" value="InterPro"/>
</dbReference>
<comment type="similarity">
    <text evidence="1 2">Belongs to the BetVI family.</text>
</comment>